<dbReference type="AlphaFoldDB" id="A0A2J6TE41"/>
<reference evidence="2 3" key="1">
    <citation type="submission" date="2016-04" db="EMBL/GenBank/DDBJ databases">
        <title>A degradative enzymes factory behind the ericoid mycorrhizal symbiosis.</title>
        <authorList>
            <consortium name="DOE Joint Genome Institute"/>
            <person name="Martino E."/>
            <person name="Morin E."/>
            <person name="Grelet G."/>
            <person name="Kuo A."/>
            <person name="Kohler A."/>
            <person name="Daghino S."/>
            <person name="Barry K."/>
            <person name="Choi C."/>
            <person name="Cichocki N."/>
            <person name="Clum A."/>
            <person name="Copeland A."/>
            <person name="Hainaut M."/>
            <person name="Haridas S."/>
            <person name="Labutti K."/>
            <person name="Lindquist E."/>
            <person name="Lipzen A."/>
            <person name="Khouja H.-R."/>
            <person name="Murat C."/>
            <person name="Ohm R."/>
            <person name="Olson A."/>
            <person name="Spatafora J."/>
            <person name="Veneault-Fourrey C."/>
            <person name="Henrissat B."/>
            <person name="Grigoriev I."/>
            <person name="Martin F."/>
            <person name="Perotto S."/>
        </authorList>
    </citation>
    <scope>NUCLEOTIDE SEQUENCE [LARGE SCALE GENOMIC DNA]</scope>
    <source>
        <strain evidence="2 3">E</strain>
    </source>
</reference>
<dbReference type="Gene3D" id="3.30.710.10">
    <property type="entry name" value="Potassium Channel Kv1.1, Chain A"/>
    <property type="match status" value="1"/>
</dbReference>
<dbReference type="PANTHER" id="PTHR47843:SF2">
    <property type="entry name" value="BTB DOMAIN-CONTAINING PROTEIN"/>
    <property type="match status" value="1"/>
</dbReference>
<feature type="region of interest" description="Disordered" evidence="1">
    <location>
        <begin position="119"/>
        <end position="164"/>
    </location>
</feature>
<dbReference type="GeneID" id="36594777"/>
<dbReference type="InterPro" id="IPR011333">
    <property type="entry name" value="SKP1/BTB/POZ_sf"/>
</dbReference>
<protein>
    <recommendedName>
        <fullName evidence="4">BTB domain-containing protein</fullName>
    </recommendedName>
</protein>
<dbReference type="EMBL" id="KZ613786">
    <property type="protein sequence ID" value="PMD61218.1"/>
    <property type="molecule type" value="Genomic_DNA"/>
</dbReference>
<dbReference type="InParanoid" id="A0A2J6TE41"/>
<dbReference type="STRING" id="1095630.A0A2J6TE41"/>
<dbReference type="Proteomes" id="UP000235371">
    <property type="component" value="Unassembled WGS sequence"/>
</dbReference>
<name>A0A2J6TE41_9HELO</name>
<sequence length="302" mass="34211">MATLADVGPEELMSILTSETLTLMPSDSDTPLQIHERLLASVSPVLRTVQQGRWEESASRVYKFLKGDDGFYEDVTREMLTCFIRWAYLGDYSTEIVGISSYVEEHFVEPTPDVWESSWAHTKGKKGKKGRWWDEDMTDPTPRPEPEPLSGTKGGPSEESIQDADKVNEIQASGSRIETTTRIHPLFLHIQLYVFANVYLMSSLKEISKHKIIAYLKKVENSYSMGPYTNAIFELLDCASSYLPDSDPLLDWLARYASWKLALLRQESERLENLVRKADGKFAGLLVRHVVPSQKSPFVSPS</sequence>
<dbReference type="PANTHER" id="PTHR47843">
    <property type="entry name" value="BTB DOMAIN-CONTAINING PROTEIN-RELATED"/>
    <property type="match status" value="1"/>
</dbReference>
<gene>
    <name evidence="2" type="ORF">K444DRAFT_662354</name>
</gene>
<evidence type="ECO:0000313" key="2">
    <source>
        <dbReference type="EMBL" id="PMD61218.1"/>
    </source>
</evidence>
<dbReference type="OrthoDB" id="6359816at2759"/>
<evidence type="ECO:0000313" key="3">
    <source>
        <dbReference type="Proteomes" id="UP000235371"/>
    </source>
</evidence>
<organism evidence="2 3">
    <name type="scientific">Hyaloscypha bicolor E</name>
    <dbReference type="NCBI Taxonomy" id="1095630"/>
    <lineage>
        <taxon>Eukaryota</taxon>
        <taxon>Fungi</taxon>
        <taxon>Dikarya</taxon>
        <taxon>Ascomycota</taxon>
        <taxon>Pezizomycotina</taxon>
        <taxon>Leotiomycetes</taxon>
        <taxon>Helotiales</taxon>
        <taxon>Hyaloscyphaceae</taxon>
        <taxon>Hyaloscypha</taxon>
        <taxon>Hyaloscypha bicolor</taxon>
    </lineage>
</organism>
<proteinExistence type="predicted"/>
<accession>A0A2J6TE41</accession>
<dbReference type="RefSeq" id="XP_024738122.1">
    <property type="nucleotide sequence ID" value="XM_024886700.1"/>
</dbReference>
<evidence type="ECO:0008006" key="4">
    <source>
        <dbReference type="Google" id="ProtNLM"/>
    </source>
</evidence>
<evidence type="ECO:0000256" key="1">
    <source>
        <dbReference type="SAM" id="MobiDB-lite"/>
    </source>
</evidence>
<keyword evidence="3" id="KW-1185">Reference proteome</keyword>